<accession>A0A5M9K139</accession>
<dbReference type="EMBL" id="VICG01000003">
    <property type="protein sequence ID" value="KAA8573702.1"/>
    <property type="molecule type" value="Genomic_DNA"/>
</dbReference>
<protein>
    <submittedName>
        <fullName evidence="2">Uncharacterized protein</fullName>
    </submittedName>
</protein>
<proteinExistence type="predicted"/>
<gene>
    <name evidence="2" type="ORF">EYC84_005273</name>
</gene>
<evidence type="ECO:0000256" key="1">
    <source>
        <dbReference type="SAM" id="MobiDB-lite"/>
    </source>
</evidence>
<feature type="region of interest" description="Disordered" evidence="1">
    <location>
        <begin position="48"/>
        <end position="89"/>
    </location>
</feature>
<reference evidence="2 3" key="1">
    <citation type="submission" date="2019-06" db="EMBL/GenBank/DDBJ databases">
        <title>Genome Sequence of the Brown Rot Fungal Pathogen Monilinia fructicola.</title>
        <authorList>
            <person name="De Miccolis Angelini R.M."/>
            <person name="Landi L."/>
            <person name="Abate D."/>
            <person name="Pollastro S."/>
            <person name="Romanazzi G."/>
            <person name="Faretra F."/>
        </authorList>
    </citation>
    <scope>NUCLEOTIDE SEQUENCE [LARGE SCALE GENOMIC DNA]</scope>
    <source>
        <strain evidence="2 3">Mfrc123</strain>
    </source>
</reference>
<feature type="compositionally biased region" description="Pro residues" evidence="1">
    <location>
        <begin position="72"/>
        <end position="89"/>
    </location>
</feature>
<sequence>MRSTHRVYSSIYLSSTHIVALARFLLLTVPSAHALALALALTLSNMRHHPAPKYHSSHTPTPAITQPRPSKHPPPSNSSPYPQYSPPTP</sequence>
<evidence type="ECO:0000313" key="2">
    <source>
        <dbReference type="EMBL" id="KAA8573702.1"/>
    </source>
</evidence>
<comment type="caution">
    <text evidence="2">The sequence shown here is derived from an EMBL/GenBank/DDBJ whole genome shotgun (WGS) entry which is preliminary data.</text>
</comment>
<name>A0A5M9K139_MONFR</name>
<dbReference type="AlphaFoldDB" id="A0A5M9K139"/>
<evidence type="ECO:0000313" key="3">
    <source>
        <dbReference type="Proteomes" id="UP000322873"/>
    </source>
</evidence>
<keyword evidence="3" id="KW-1185">Reference proteome</keyword>
<organism evidence="2 3">
    <name type="scientific">Monilinia fructicola</name>
    <name type="common">Brown rot fungus</name>
    <name type="synonym">Ciboria fructicola</name>
    <dbReference type="NCBI Taxonomy" id="38448"/>
    <lineage>
        <taxon>Eukaryota</taxon>
        <taxon>Fungi</taxon>
        <taxon>Dikarya</taxon>
        <taxon>Ascomycota</taxon>
        <taxon>Pezizomycotina</taxon>
        <taxon>Leotiomycetes</taxon>
        <taxon>Helotiales</taxon>
        <taxon>Sclerotiniaceae</taxon>
        <taxon>Monilinia</taxon>
    </lineage>
</organism>
<dbReference type="Proteomes" id="UP000322873">
    <property type="component" value="Unassembled WGS sequence"/>
</dbReference>